<evidence type="ECO:0000256" key="6">
    <source>
        <dbReference type="ARBA" id="ARBA00022989"/>
    </source>
</evidence>
<keyword evidence="5" id="KW-0677">Repeat</keyword>
<dbReference type="Pfam" id="PF07714">
    <property type="entry name" value="PK_Tyr_Ser-Thr"/>
    <property type="match status" value="1"/>
</dbReference>
<accession>A0A7N2L563</accession>
<dbReference type="Gene3D" id="3.80.10.10">
    <property type="entry name" value="Ribonuclease Inhibitor"/>
    <property type="match status" value="1"/>
</dbReference>
<dbReference type="InterPro" id="IPR032675">
    <property type="entry name" value="LRR_dom_sf"/>
</dbReference>
<comment type="subcellular location">
    <subcellularLocation>
        <location evidence="1">Membrane</location>
        <topology evidence="1">Single-pass type I membrane protein</topology>
    </subcellularLocation>
</comment>
<evidence type="ECO:0000256" key="4">
    <source>
        <dbReference type="ARBA" id="ARBA00022729"/>
    </source>
</evidence>
<dbReference type="Proteomes" id="UP000594261">
    <property type="component" value="Chromosome 3"/>
</dbReference>
<dbReference type="Gene3D" id="1.10.510.10">
    <property type="entry name" value="Transferase(Phosphotransferase) domain 1"/>
    <property type="match status" value="2"/>
</dbReference>
<protein>
    <recommendedName>
        <fullName evidence="9">Protein kinase domain-containing protein</fullName>
    </recommendedName>
</protein>
<evidence type="ECO:0000313" key="10">
    <source>
        <dbReference type="EnsemblPlants" id="QL03p023376:mrna"/>
    </source>
</evidence>
<dbReference type="GO" id="GO:0016020">
    <property type="term" value="C:membrane"/>
    <property type="evidence" value="ECO:0007669"/>
    <property type="project" value="UniProtKB-SubCell"/>
</dbReference>
<evidence type="ECO:0000256" key="5">
    <source>
        <dbReference type="ARBA" id="ARBA00022737"/>
    </source>
</evidence>
<reference evidence="10" key="2">
    <citation type="submission" date="2021-01" db="UniProtKB">
        <authorList>
            <consortium name="EnsemblPlants"/>
        </authorList>
    </citation>
    <scope>IDENTIFICATION</scope>
</reference>
<dbReference type="GO" id="GO:0004672">
    <property type="term" value="F:protein kinase activity"/>
    <property type="evidence" value="ECO:0007669"/>
    <property type="project" value="InterPro"/>
</dbReference>
<evidence type="ECO:0000256" key="2">
    <source>
        <dbReference type="ARBA" id="ARBA00022614"/>
    </source>
</evidence>
<evidence type="ECO:0000313" key="11">
    <source>
        <dbReference type="Proteomes" id="UP000594261"/>
    </source>
</evidence>
<name>A0A7N2L563_QUELO</name>
<dbReference type="SMART" id="SM00220">
    <property type="entry name" value="S_TKc"/>
    <property type="match status" value="1"/>
</dbReference>
<dbReference type="PRINTS" id="PR00019">
    <property type="entry name" value="LEURICHRPT"/>
</dbReference>
<dbReference type="InterPro" id="IPR001245">
    <property type="entry name" value="Ser-Thr/Tyr_kinase_cat_dom"/>
</dbReference>
<evidence type="ECO:0000256" key="3">
    <source>
        <dbReference type="ARBA" id="ARBA00022692"/>
    </source>
</evidence>
<dbReference type="PROSITE" id="PS50011">
    <property type="entry name" value="PROTEIN_KINASE_DOM"/>
    <property type="match status" value="1"/>
</dbReference>
<dbReference type="Gramene" id="QL03p023376:mrna">
    <property type="protein sequence ID" value="QL03p023376:mrna"/>
    <property type="gene ID" value="QL03p023376"/>
</dbReference>
<keyword evidence="6" id="KW-1133">Transmembrane helix</keyword>
<sequence length="409" mass="44523">MDVYGNQLSGNIPTITQTYSSFRILNIARNKITGSIPKSLESLDLSFNNLSGVIPKELQNLQVLQMLNLSFNSLEGEVPTNGVFANISWDSLQGNSGLCAFDHDAAEKLRALVTKKKSKMRNNGTSSVVKGLPPRLSYSEIQHGTNGFATENLLGKGAFGSVYRAVLSTEYEALRNIQHRNLVKVFTSCSSIDHTGAVFKGLVINGNLDKWLYPEDVEGGSTLTLTQRLNTAIDVATALDYLHHDCDPPVVHCDLKPGNNKSSTIGLKGSIGYIAPEYGLGGKASTSGDVYCFGILLLEMIIAKKPTDRMFQDGLSLNKFVSEMHECKILDITDPRLFKDIESLTRSSSTSNSIGGESSSSNSAFRGEECVAAIVRVGLSCVAHSSKERFSMRESLSKLQEIKRSFIGF</sequence>
<dbReference type="PANTHER" id="PTHR48053">
    <property type="entry name" value="LEUCINE RICH REPEAT FAMILY PROTEIN, EXPRESSED"/>
    <property type="match status" value="1"/>
</dbReference>
<evidence type="ECO:0000256" key="1">
    <source>
        <dbReference type="ARBA" id="ARBA00004479"/>
    </source>
</evidence>
<evidence type="ECO:0000256" key="8">
    <source>
        <dbReference type="ARBA" id="ARBA00023170"/>
    </source>
</evidence>
<keyword evidence="2" id="KW-0433">Leucine-rich repeat</keyword>
<keyword evidence="11" id="KW-1185">Reference proteome</keyword>
<dbReference type="SUPFAM" id="SSF56112">
    <property type="entry name" value="Protein kinase-like (PK-like)"/>
    <property type="match status" value="1"/>
</dbReference>
<dbReference type="Gene3D" id="3.30.200.20">
    <property type="entry name" value="Phosphorylase Kinase, domain 1"/>
    <property type="match status" value="1"/>
</dbReference>
<proteinExistence type="predicted"/>
<dbReference type="AlphaFoldDB" id="A0A7N2L563"/>
<dbReference type="EnsemblPlants" id="QL03p023376:mrna">
    <property type="protein sequence ID" value="QL03p023376:mrna"/>
    <property type="gene ID" value="QL03p023376"/>
</dbReference>
<organism evidence="10 11">
    <name type="scientific">Quercus lobata</name>
    <name type="common">Valley oak</name>
    <dbReference type="NCBI Taxonomy" id="97700"/>
    <lineage>
        <taxon>Eukaryota</taxon>
        <taxon>Viridiplantae</taxon>
        <taxon>Streptophyta</taxon>
        <taxon>Embryophyta</taxon>
        <taxon>Tracheophyta</taxon>
        <taxon>Spermatophyta</taxon>
        <taxon>Magnoliopsida</taxon>
        <taxon>eudicotyledons</taxon>
        <taxon>Gunneridae</taxon>
        <taxon>Pentapetalae</taxon>
        <taxon>rosids</taxon>
        <taxon>fabids</taxon>
        <taxon>Fagales</taxon>
        <taxon>Fagaceae</taxon>
        <taxon>Quercus</taxon>
    </lineage>
</organism>
<dbReference type="Pfam" id="PF00560">
    <property type="entry name" value="LRR_1"/>
    <property type="match status" value="1"/>
</dbReference>
<evidence type="ECO:0000256" key="7">
    <source>
        <dbReference type="ARBA" id="ARBA00023136"/>
    </source>
</evidence>
<dbReference type="PANTHER" id="PTHR48053:SF37">
    <property type="entry name" value="LEUCINE-RICH REPEAT PROTEIN KINASE FAMILY PROTEIN"/>
    <property type="match status" value="1"/>
</dbReference>
<keyword evidence="3" id="KW-0812">Transmembrane</keyword>
<dbReference type="InterPro" id="IPR000719">
    <property type="entry name" value="Prot_kinase_dom"/>
</dbReference>
<dbReference type="SUPFAM" id="SSF52058">
    <property type="entry name" value="L domain-like"/>
    <property type="match status" value="1"/>
</dbReference>
<dbReference type="OMA" id="PARNEFK"/>
<feature type="domain" description="Protein kinase" evidence="9">
    <location>
        <begin position="148"/>
        <end position="407"/>
    </location>
</feature>
<dbReference type="InParanoid" id="A0A7N2L563"/>
<keyword evidence="4" id="KW-0732">Signal</keyword>
<dbReference type="InterPro" id="IPR001611">
    <property type="entry name" value="Leu-rich_rpt"/>
</dbReference>
<dbReference type="EMBL" id="LRBV02000003">
    <property type="status" value="NOT_ANNOTATED_CDS"/>
    <property type="molecule type" value="Genomic_DNA"/>
</dbReference>
<reference evidence="10 11" key="1">
    <citation type="journal article" date="2016" name="G3 (Bethesda)">
        <title>First Draft Assembly and Annotation of the Genome of a California Endemic Oak Quercus lobata Nee (Fagaceae).</title>
        <authorList>
            <person name="Sork V.L."/>
            <person name="Fitz-Gibbon S.T."/>
            <person name="Puiu D."/>
            <person name="Crepeau M."/>
            <person name="Gugger P.F."/>
            <person name="Sherman R."/>
            <person name="Stevens K."/>
            <person name="Langley C.H."/>
            <person name="Pellegrini M."/>
            <person name="Salzberg S.L."/>
        </authorList>
    </citation>
    <scope>NUCLEOTIDE SEQUENCE [LARGE SCALE GENOMIC DNA]</scope>
    <source>
        <strain evidence="10 11">cv. SW786</strain>
    </source>
</reference>
<keyword evidence="8" id="KW-0675">Receptor</keyword>
<dbReference type="GO" id="GO:0005524">
    <property type="term" value="F:ATP binding"/>
    <property type="evidence" value="ECO:0007669"/>
    <property type="project" value="InterPro"/>
</dbReference>
<dbReference type="InterPro" id="IPR011009">
    <property type="entry name" value="Kinase-like_dom_sf"/>
</dbReference>
<keyword evidence="7" id="KW-0472">Membrane</keyword>
<dbReference type="InterPro" id="IPR051716">
    <property type="entry name" value="Plant_RL_S/T_kinase"/>
</dbReference>
<evidence type="ECO:0000259" key="9">
    <source>
        <dbReference type="PROSITE" id="PS50011"/>
    </source>
</evidence>